<dbReference type="AlphaFoldDB" id="A0A1D2VET8"/>
<keyword evidence="5" id="KW-0472">Membrane</keyword>
<dbReference type="OrthoDB" id="310895at2759"/>
<comment type="similarity">
    <text evidence="1 4">Belongs to the aldehyde dehydrogenase family.</text>
</comment>
<keyword evidence="8" id="KW-1185">Reference proteome</keyword>
<gene>
    <name evidence="7" type="ORF">ASCRUDRAFT_76655</name>
</gene>
<evidence type="ECO:0000256" key="4">
    <source>
        <dbReference type="RuleBase" id="RU003345"/>
    </source>
</evidence>
<evidence type="ECO:0000313" key="8">
    <source>
        <dbReference type="Proteomes" id="UP000095038"/>
    </source>
</evidence>
<dbReference type="PROSITE" id="PS00687">
    <property type="entry name" value="ALDEHYDE_DEHYDR_GLU"/>
    <property type="match status" value="1"/>
</dbReference>
<dbReference type="STRING" id="1344418.A0A1D2VET8"/>
<dbReference type="InterPro" id="IPR016162">
    <property type="entry name" value="Ald_DH_N"/>
</dbReference>
<evidence type="ECO:0000313" key="7">
    <source>
        <dbReference type="EMBL" id="ODV60146.1"/>
    </source>
</evidence>
<feature type="active site" evidence="3">
    <location>
        <position position="324"/>
    </location>
</feature>
<dbReference type="InterPro" id="IPR016160">
    <property type="entry name" value="Ald_DH_CS_CYS"/>
</dbReference>
<dbReference type="FunFam" id="3.40.309.10:FF:000024">
    <property type="entry name" value="Betaine aldehyde dehydrogenase"/>
    <property type="match status" value="1"/>
</dbReference>
<feature type="domain" description="Aldehyde dehydrogenase" evidence="6">
    <location>
        <begin position="82"/>
        <end position="555"/>
    </location>
</feature>
<evidence type="ECO:0000259" key="6">
    <source>
        <dbReference type="Pfam" id="PF00171"/>
    </source>
</evidence>
<dbReference type="InterPro" id="IPR016163">
    <property type="entry name" value="Ald_DH_C"/>
</dbReference>
<dbReference type="Pfam" id="PF00171">
    <property type="entry name" value="Aldedh"/>
    <property type="match status" value="1"/>
</dbReference>
<dbReference type="Gene3D" id="3.40.605.10">
    <property type="entry name" value="Aldehyde Dehydrogenase, Chain A, domain 1"/>
    <property type="match status" value="1"/>
</dbReference>
<accession>A0A1D2VET8</accession>
<dbReference type="GeneID" id="30967205"/>
<dbReference type="GO" id="GO:0007131">
    <property type="term" value="P:reciprocal meiotic recombination"/>
    <property type="evidence" value="ECO:0007669"/>
    <property type="project" value="EnsemblFungi"/>
</dbReference>
<evidence type="ECO:0000256" key="3">
    <source>
        <dbReference type="PROSITE-ProRule" id="PRU10007"/>
    </source>
</evidence>
<dbReference type="InterPro" id="IPR029510">
    <property type="entry name" value="Ald_DH_CS_GLU"/>
</dbReference>
<reference evidence="8" key="1">
    <citation type="submission" date="2016-05" db="EMBL/GenBank/DDBJ databases">
        <title>Comparative genomics of biotechnologically important yeasts.</title>
        <authorList>
            <consortium name="DOE Joint Genome Institute"/>
            <person name="Riley R."/>
            <person name="Haridas S."/>
            <person name="Wolfe K.H."/>
            <person name="Lopes M.R."/>
            <person name="Hittinger C.T."/>
            <person name="Goker M."/>
            <person name="Salamov A."/>
            <person name="Wisecaver J."/>
            <person name="Long T.M."/>
            <person name="Aerts A.L."/>
            <person name="Barry K."/>
            <person name="Choi C."/>
            <person name="Clum A."/>
            <person name="Coughlan A.Y."/>
            <person name="Deshpande S."/>
            <person name="Douglass A.P."/>
            <person name="Hanson S.J."/>
            <person name="Klenk H.-P."/>
            <person name="Labutti K."/>
            <person name="Lapidus A."/>
            <person name="Lindquist E."/>
            <person name="Lipzen A."/>
            <person name="Meier-Kolthoff J.P."/>
            <person name="Ohm R.A."/>
            <person name="Otillar R.P."/>
            <person name="Pangilinan J."/>
            <person name="Peng Y."/>
            <person name="Rokas A."/>
            <person name="Rosa C.A."/>
            <person name="Scheuner C."/>
            <person name="Sibirny A.A."/>
            <person name="Slot J.C."/>
            <person name="Stielow J.B."/>
            <person name="Sun H."/>
            <person name="Kurtzman C.P."/>
            <person name="Blackwell M."/>
            <person name="Grigoriev I.V."/>
            <person name="Jeffries T.W."/>
        </authorList>
    </citation>
    <scope>NUCLEOTIDE SEQUENCE [LARGE SCALE GENOMIC DNA]</scope>
    <source>
        <strain evidence="8">DSM 1968</strain>
    </source>
</reference>
<dbReference type="Proteomes" id="UP000095038">
    <property type="component" value="Unassembled WGS sequence"/>
</dbReference>
<feature type="transmembrane region" description="Helical" evidence="5">
    <location>
        <begin position="20"/>
        <end position="45"/>
    </location>
</feature>
<dbReference type="PANTHER" id="PTHR11699">
    <property type="entry name" value="ALDEHYDE DEHYDROGENASE-RELATED"/>
    <property type="match status" value="1"/>
</dbReference>
<dbReference type="GO" id="GO:0016620">
    <property type="term" value="F:oxidoreductase activity, acting on the aldehyde or oxo group of donors, NAD or NADP as acceptor"/>
    <property type="evidence" value="ECO:0007669"/>
    <property type="project" value="InterPro"/>
</dbReference>
<dbReference type="InterPro" id="IPR015590">
    <property type="entry name" value="Aldehyde_DH_dom"/>
</dbReference>
<dbReference type="RefSeq" id="XP_020046453.1">
    <property type="nucleotide sequence ID" value="XM_020193569.1"/>
</dbReference>
<organism evidence="7 8">
    <name type="scientific">Ascoidea rubescens DSM 1968</name>
    <dbReference type="NCBI Taxonomy" id="1344418"/>
    <lineage>
        <taxon>Eukaryota</taxon>
        <taxon>Fungi</taxon>
        <taxon>Dikarya</taxon>
        <taxon>Ascomycota</taxon>
        <taxon>Saccharomycotina</taxon>
        <taxon>Saccharomycetes</taxon>
        <taxon>Ascoideaceae</taxon>
        <taxon>Ascoidea</taxon>
    </lineage>
</organism>
<proteinExistence type="inferred from homology"/>
<sequence>MAFVQLYIDEFLSLNSPSYVSNYISISFFTLALTILSSFFIKFIFFNNKELPIVSFDVQIPEEAKPHWKGKRLPIPSLIDPNNPEIIQSYCPATGQYLGSFTSFNKTQIDQSINEALDAKKEWSNSTFKQRKRVLRSLSEYILKNQHSIARVACRDSGKTMIDASMGEIFVTLEKINWILKHGERILNNSNRPGPSNLLMFYKKAQIRYYPLNGLCAALISWNYPFHNLMGPIIASIFTGNAIIIKCSESVIWSSNIFIKIVKNCLIACNQNPNLVQLIYTWPNVADYFTSHPSLSHITFIGSRPVAHHVVKAASVSLTPVVLELGGKDPFIVLEDAKNLDQIASIIMRGSFQSAGQNCIGIERVIIVGDKNYNYLSNILFEKVKLLRLGSDIDQLEEIDMGAIITNQRFEDLELRLKKSVEKGAKILYGGHKYNHPNYPQGHYFSPTLIVDVTKDMDIATEENFAPILTILKADDTNDAIEIANSNEYGLGASVFGENWKNLNFVVDSLKSGNVAVNDFATFYLCQLPFGGCKGSGYGKFNGEEGLRGLCIEKSVCYDKFPFIKTQIPKPIDYPINDEKKAWNFVSSLSVSGYSTSLWSRAKSVVTLAKNAS</sequence>
<dbReference type="InParanoid" id="A0A1D2VET8"/>
<keyword evidence="5" id="KW-0812">Transmembrane</keyword>
<keyword evidence="2 4" id="KW-0560">Oxidoreductase</keyword>
<dbReference type="SUPFAM" id="SSF53720">
    <property type="entry name" value="ALDH-like"/>
    <property type="match status" value="1"/>
</dbReference>
<evidence type="ECO:0000256" key="5">
    <source>
        <dbReference type="SAM" id="Phobius"/>
    </source>
</evidence>
<dbReference type="EMBL" id="KV454483">
    <property type="protein sequence ID" value="ODV60146.1"/>
    <property type="molecule type" value="Genomic_DNA"/>
</dbReference>
<evidence type="ECO:0000256" key="2">
    <source>
        <dbReference type="ARBA" id="ARBA00023002"/>
    </source>
</evidence>
<protein>
    <submittedName>
        <fullName evidence="7">ALDH-like protein</fullName>
    </submittedName>
</protein>
<dbReference type="Gene3D" id="3.40.309.10">
    <property type="entry name" value="Aldehyde Dehydrogenase, Chain A, domain 2"/>
    <property type="match status" value="1"/>
</dbReference>
<dbReference type="InterPro" id="IPR016161">
    <property type="entry name" value="Ald_DH/histidinol_DH"/>
</dbReference>
<evidence type="ECO:0000256" key="1">
    <source>
        <dbReference type="ARBA" id="ARBA00009986"/>
    </source>
</evidence>
<dbReference type="PROSITE" id="PS00070">
    <property type="entry name" value="ALDEHYDE_DEHYDR_CYS"/>
    <property type="match status" value="1"/>
</dbReference>
<dbReference type="FunCoup" id="A0A1D2VET8">
    <property type="interactions" value="197"/>
</dbReference>
<keyword evidence="5" id="KW-1133">Transmembrane helix</keyword>
<name>A0A1D2VET8_9ASCO</name>